<evidence type="ECO:0000256" key="5">
    <source>
        <dbReference type="SAM" id="Phobius"/>
    </source>
</evidence>
<gene>
    <name evidence="6" type="ORF">IOD40_00105</name>
</gene>
<feature type="transmembrane region" description="Helical" evidence="5">
    <location>
        <begin position="80"/>
        <end position="99"/>
    </location>
</feature>
<feature type="transmembrane region" description="Helical" evidence="5">
    <location>
        <begin position="42"/>
        <end position="73"/>
    </location>
</feature>
<evidence type="ECO:0000256" key="1">
    <source>
        <dbReference type="ARBA" id="ARBA00004141"/>
    </source>
</evidence>
<feature type="transmembrane region" description="Helical" evidence="5">
    <location>
        <begin position="119"/>
        <end position="141"/>
    </location>
</feature>
<keyword evidence="7" id="KW-1185">Reference proteome</keyword>
<keyword evidence="4 5" id="KW-0472">Membrane</keyword>
<feature type="transmembrane region" description="Helical" evidence="5">
    <location>
        <begin position="16"/>
        <end position="36"/>
    </location>
</feature>
<dbReference type="RefSeq" id="WP_198473079.1">
    <property type="nucleotide sequence ID" value="NZ_JADGMQ010000001.1"/>
</dbReference>
<organism evidence="6 7">
    <name type="scientific">Aquamicrobium zhengzhouense</name>
    <dbReference type="NCBI Taxonomy" id="2781738"/>
    <lineage>
        <taxon>Bacteria</taxon>
        <taxon>Pseudomonadati</taxon>
        <taxon>Pseudomonadota</taxon>
        <taxon>Alphaproteobacteria</taxon>
        <taxon>Hyphomicrobiales</taxon>
        <taxon>Phyllobacteriaceae</taxon>
        <taxon>Aquamicrobium</taxon>
    </lineage>
</organism>
<comment type="caution">
    <text evidence="6">The sequence shown here is derived from an EMBL/GenBank/DDBJ whole genome shotgun (WGS) entry which is preliminary data.</text>
</comment>
<reference evidence="6 7" key="1">
    <citation type="submission" date="2020-10" db="EMBL/GenBank/DDBJ databases">
        <title>Aquamicrobium zhengzhouensis sp. nov., a exopolysaccharide producing bacterium isolated from farmland soil.</title>
        <authorList>
            <person name="Wang X."/>
        </authorList>
    </citation>
    <scope>NUCLEOTIDE SEQUENCE [LARGE SCALE GENOMIC DNA]</scope>
    <source>
        <strain evidence="7">cd-1</strain>
    </source>
</reference>
<name>A0ABS0S709_9HYPH</name>
<dbReference type="EMBL" id="JADGMQ010000001">
    <property type="protein sequence ID" value="MBI1619068.1"/>
    <property type="molecule type" value="Genomic_DNA"/>
</dbReference>
<evidence type="ECO:0000256" key="4">
    <source>
        <dbReference type="ARBA" id="ARBA00023136"/>
    </source>
</evidence>
<dbReference type="InterPro" id="IPR023271">
    <property type="entry name" value="Aquaporin-like"/>
</dbReference>
<accession>A0ABS0S709</accession>
<keyword evidence="2 5" id="KW-0812">Transmembrane</keyword>
<evidence type="ECO:0000256" key="2">
    <source>
        <dbReference type="ARBA" id="ARBA00022692"/>
    </source>
</evidence>
<comment type="subcellular location">
    <subcellularLocation>
        <location evidence="1">Membrane</location>
        <topology evidence="1">Multi-pass membrane protein</topology>
    </subcellularLocation>
</comment>
<proteinExistence type="predicted"/>
<evidence type="ECO:0000313" key="7">
    <source>
        <dbReference type="Proteomes" id="UP000601789"/>
    </source>
</evidence>
<evidence type="ECO:0000313" key="6">
    <source>
        <dbReference type="EMBL" id="MBI1619068.1"/>
    </source>
</evidence>
<evidence type="ECO:0000256" key="3">
    <source>
        <dbReference type="ARBA" id="ARBA00022989"/>
    </source>
</evidence>
<dbReference type="SUPFAM" id="SSF81338">
    <property type="entry name" value="Aquaporin-like"/>
    <property type="match status" value="1"/>
</dbReference>
<protein>
    <submittedName>
        <fullName evidence="6">Uncharacterized protein</fullName>
    </submittedName>
</protein>
<dbReference type="Proteomes" id="UP000601789">
    <property type="component" value="Unassembled WGS sequence"/>
</dbReference>
<sequence>MSAAGSRLPFLRRVSAYLIAVCVGGYVGAMIFFAVWGEFGLFASLFGTVTVLPFLMIAALPFTALAMLVIWALKLRGWEVFVLTGALCSPTILFLFHKFMGSDLDYSVHPARELPYQDFYRLAFWSLLFAPAGAVAGWVFWRLGFRLDDGKKEVL</sequence>
<keyword evidence="3 5" id="KW-1133">Transmembrane helix</keyword>